<sequence length="170" mass="18252">MTIPMPRLAVFLLLASLAAYILFDFVADQRDDARGERDDAVTELGTVTTERDGLLRAAQIAGEMLAARDANDLKHTLELSNALDHNKSLQRDVAARDKRLLIKASCPAAAAVPSAPGTGGVADAGSAELAADARPDYFTLRDQLALTRQMVLGLQDYIRTVVLRTPPAKP</sequence>
<protein>
    <recommendedName>
        <fullName evidence="3">Lysis protein</fullName>
    </recommendedName>
</protein>
<name>A0A085V499_PSESX</name>
<proteinExistence type="predicted"/>
<dbReference type="Proteomes" id="UP000028643">
    <property type="component" value="Unassembled WGS sequence"/>
</dbReference>
<dbReference type="RefSeq" id="WP_047576591.1">
    <property type="nucleotide sequence ID" value="NZ_JPQT01000112.1"/>
</dbReference>
<evidence type="ECO:0000313" key="2">
    <source>
        <dbReference type="Proteomes" id="UP000028643"/>
    </source>
</evidence>
<evidence type="ECO:0000313" key="1">
    <source>
        <dbReference type="EMBL" id="KFE50262.1"/>
    </source>
</evidence>
<gene>
    <name evidence="1" type="ORF">IV02_17695</name>
</gene>
<evidence type="ECO:0008006" key="3">
    <source>
        <dbReference type="Google" id="ProtNLM"/>
    </source>
</evidence>
<reference evidence="1 2" key="1">
    <citation type="submission" date="2014-07" db="EMBL/GenBank/DDBJ databases">
        <title>Draft Genome Sequences of Environmental Pseudomonas syringae strains.</title>
        <authorList>
            <person name="Baltrus D.A."/>
            <person name="Berge O."/>
            <person name="Morris C."/>
        </authorList>
    </citation>
    <scope>NUCLEOTIDE SEQUENCE [LARGE SCALE GENOMIC DNA]</scope>
    <source>
        <strain evidence="1 2">CEB003</strain>
    </source>
</reference>
<dbReference type="Pfam" id="PF03245">
    <property type="entry name" value="Phage_lysis"/>
    <property type="match status" value="1"/>
</dbReference>
<dbReference type="PATRIC" id="fig|317.174.peg.3614"/>
<comment type="caution">
    <text evidence="1">The sequence shown here is derived from an EMBL/GenBank/DDBJ whole genome shotgun (WGS) entry which is preliminary data.</text>
</comment>
<dbReference type="EMBL" id="JPQT01000112">
    <property type="protein sequence ID" value="KFE50262.1"/>
    <property type="molecule type" value="Genomic_DNA"/>
</dbReference>
<dbReference type="GO" id="GO:0044659">
    <property type="term" value="P:viral release from host cell by cytolysis"/>
    <property type="evidence" value="ECO:0007669"/>
    <property type="project" value="InterPro"/>
</dbReference>
<organism evidence="1 2">
    <name type="scientific">Pseudomonas syringae</name>
    <dbReference type="NCBI Taxonomy" id="317"/>
    <lineage>
        <taxon>Bacteria</taxon>
        <taxon>Pseudomonadati</taxon>
        <taxon>Pseudomonadota</taxon>
        <taxon>Gammaproteobacteria</taxon>
        <taxon>Pseudomonadales</taxon>
        <taxon>Pseudomonadaceae</taxon>
        <taxon>Pseudomonas</taxon>
    </lineage>
</organism>
<accession>A0A085V499</accession>
<dbReference type="AlphaFoldDB" id="A0A085V499"/>
<dbReference type="InterPro" id="IPR004929">
    <property type="entry name" value="I-spanin"/>
</dbReference>